<dbReference type="STRING" id="56484.A0A1Y2F6W6"/>
<evidence type="ECO:0000256" key="6">
    <source>
        <dbReference type="PIRSR" id="PIRSR018153-1"/>
    </source>
</evidence>
<evidence type="ECO:0000256" key="5">
    <source>
        <dbReference type="ARBA" id="ARBA00022824"/>
    </source>
</evidence>
<dbReference type="GO" id="GO:0005783">
    <property type="term" value="C:endoplasmic reticulum"/>
    <property type="evidence" value="ECO:0007669"/>
    <property type="project" value="UniProtKB-SubCell"/>
</dbReference>
<dbReference type="GO" id="GO:0006493">
    <property type="term" value="P:protein O-linked glycosylation"/>
    <property type="evidence" value="ECO:0007669"/>
    <property type="project" value="TreeGrafter"/>
</dbReference>
<dbReference type="RefSeq" id="XP_040723708.1">
    <property type="nucleotide sequence ID" value="XM_040869802.1"/>
</dbReference>
<keyword evidence="7" id="KW-1133">Transmembrane helix</keyword>
<dbReference type="SUPFAM" id="SSF53448">
    <property type="entry name" value="Nucleotide-diphospho-sugar transferases"/>
    <property type="match status" value="1"/>
</dbReference>
<keyword evidence="3" id="KW-0328">Glycosyltransferase</keyword>
<dbReference type="GO" id="GO:0006487">
    <property type="term" value="P:protein N-linked glycosylation"/>
    <property type="evidence" value="ECO:0007669"/>
    <property type="project" value="TreeGrafter"/>
</dbReference>
<keyword evidence="5" id="KW-0256">Endoplasmic reticulum</keyword>
<keyword evidence="9" id="KW-1185">Reference proteome</keyword>
<dbReference type="InterPro" id="IPR002685">
    <property type="entry name" value="Glyco_trans_15"/>
</dbReference>
<evidence type="ECO:0000256" key="4">
    <source>
        <dbReference type="ARBA" id="ARBA00022679"/>
    </source>
</evidence>
<dbReference type="GO" id="GO:0000026">
    <property type="term" value="F:alpha-1,2-mannosyltransferase activity"/>
    <property type="evidence" value="ECO:0007669"/>
    <property type="project" value="TreeGrafter"/>
</dbReference>
<dbReference type="Proteomes" id="UP000193685">
    <property type="component" value="Unassembled WGS sequence"/>
</dbReference>
<gene>
    <name evidence="8" type="ORF">BCR37DRAFT_382062</name>
</gene>
<evidence type="ECO:0000256" key="1">
    <source>
        <dbReference type="ARBA" id="ARBA00004240"/>
    </source>
</evidence>
<reference evidence="8 9" key="1">
    <citation type="submission" date="2016-07" db="EMBL/GenBank/DDBJ databases">
        <title>Pervasive Adenine N6-methylation of Active Genes in Fungi.</title>
        <authorList>
            <consortium name="DOE Joint Genome Institute"/>
            <person name="Mondo S.J."/>
            <person name="Dannebaum R.O."/>
            <person name="Kuo R.C."/>
            <person name="Labutti K."/>
            <person name="Haridas S."/>
            <person name="Kuo A."/>
            <person name="Salamov A."/>
            <person name="Ahrendt S.R."/>
            <person name="Lipzen A."/>
            <person name="Sullivan W."/>
            <person name="Andreopoulos W.B."/>
            <person name="Clum A."/>
            <person name="Lindquist E."/>
            <person name="Daum C."/>
            <person name="Ramamoorthy G.K."/>
            <person name="Gryganskyi A."/>
            <person name="Culley D."/>
            <person name="Magnuson J.K."/>
            <person name="James T.Y."/>
            <person name="O'Malley M.A."/>
            <person name="Stajich J.E."/>
            <person name="Spatafora J.W."/>
            <person name="Visel A."/>
            <person name="Grigoriev I.V."/>
        </authorList>
    </citation>
    <scope>NUCLEOTIDE SEQUENCE [LARGE SCALE GENOMIC DNA]</scope>
    <source>
        <strain evidence="8 9">12-1054</strain>
    </source>
</reference>
<dbReference type="GO" id="GO:0016020">
    <property type="term" value="C:membrane"/>
    <property type="evidence" value="ECO:0007669"/>
    <property type="project" value="InterPro"/>
</dbReference>
<dbReference type="OrthoDB" id="439943at2759"/>
<evidence type="ECO:0000256" key="3">
    <source>
        <dbReference type="ARBA" id="ARBA00022676"/>
    </source>
</evidence>
<dbReference type="PIRSF" id="PIRSF018153">
    <property type="entry name" value="Glyco_trans_15"/>
    <property type="match status" value="1"/>
</dbReference>
<keyword evidence="7" id="KW-0812">Transmembrane</keyword>
<dbReference type="OMA" id="CPSAYYM"/>
<dbReference type="AlphaFoldDB" id="A0A1Y2F6W6"/>
<dbReference type="PANTHER" id="PTHR31121">
    <property type="entry name" value="ALPHA-1,2 MANNOSYLTRANSFERASE KTR1"/>
    <property type="match status" value="1"/>
</dbReference>
<sequence>MPRAAPLRILCYLLASAVILYLLIASGRVSLPRRDGYTETFTRPIDDGTAIVAGTGERPKILENGVLVMLVRNSELHEARFSMRGIEDRFNKRFGYDWVFLNDEPFTDEFKKLTSGLATGTAHYAVIPKEHWSVPKSINQTRMKEEMTKMADEDVIYGDSLSYRHMCRFNSGFFYDQPVMASYDYYFRVEPSVEYYCDFLEDPFKTLREKKAKYGWVMAMYEFDRTIPTLWETTQAFAKQHPEHIAPNNALGFLSDDASKTLQEASYNMCHFWSNFEIADLSFLRSKAYRDYFAHLDATGAFFYERWGDAPVHSIAAALFLNTNEIHHFEAVGYRHNPYIRCPPQPKFHTSGQCSCNPKDNFDTDGYSCFHQWERAVEQFKKKAM</sequence>
<comment type="similarity">
    <text evidence="2">Belongs to the glycosyltransferase 15 family.</text>
</comment>
<dbReference type="Gene3D" id="3.90.550.10">
    <property type="entry name" value="Spore Coat Polysaccharide Biosynthesis Protein SpsA, Chain A"/>
    <property type="match status" value="1"/>
</dbReference>
<evidence type="ECO:0000313" key="8">
    <source>
        <dbReference type="EMBL" id="ORY79076.1"/>
    </source>
</evidence>
<evidence type="ECO:0000256" key="2">
    <source>
        <dbReference type="ARBA" id="ARBA00007677"/>
    </source>
</evidence>
<feature type="active site" description="Nucleophile" evidence="6">
    <location>
        <position position="277"/>
    </location>
</feature>
<dbReference type="PANTHER" id="PTHR31121:SF10">
    <property type="entry name" value="MANNOSYLTRANSFERASE KTR2-RELATED"/>
    <property type="match status" value="1"/>
</dbReference>
<accession>A0A1Y2F6W6</accession>
<comment type="caution">
    <text evidence="8">The sequence shown here is derived from an EMBL/GenBank/DDBJ whole genome shotgun (WGS) entry which is preliminary data.</text>
</comment>
<proteinExistence type="inferred from homology"/>
<feature type="transmembrane region" description="Helical" evidence="7">
    <location>
        <begin position="6"/>
        <end position="24"/>
    </location>
</feature>
<keyword evidence="7" id="KW-0472">Membrane</keyword>
<evidence type="ECO:0000313" key="9">
    <source>
        <dbReference type="Proteomes" id="UP000193685"/>
    </source>
</evidence>
<dbReference type="EMBL" id="MCFI01000016">
    <property type="protein sequence ID" value="ORY79076.1"/>
    <property type="molecule type" value="Genomic_DNA"/>
</dbReference>
<dbReference type="GeneID" id="63786401"/>
<dbReference type="GO" id="GO:0005794">
    <property type="term" value="C:Golgi apparatus"/>
    <property type="evidence" value="ECO:0007669"/>
    <property type="project" value="TreeGrafter"/>
</dbReference>
<protein>
    <submittedName>
        <fullName evidence="8">Nucleotide-diphospho-sugar transferase</fullName>
    </submittedName>
</protein>
<name>A0A1Y2F6W6_PROLT</name>
<dbReference type="GO" id="GO:0000032">
    <property type="term" value="P:cell wall mannoprotein biosynthetic process"/>
    <property type="evidence" value="ECO:0007669"/>
    <property type="project" value="TreeGrafter"/>
</dbReference>
<dbReference type="InterPro" id="IPR029044">
    <property type="entry name" value="Nucleotide-diphossugar_trans"/>
</dbReference>
<dbReference type="Pfam" id="PF01793">
    <property type="entry name" value="Glyco_transf_15"/>
    <property type="match status" value="1"/>
</dbReference>
<dbReference type="FunFam" id="3.90.550.10:FF:000051">
    <property type="entry name" value="Alpha-1,2-mannosyltransferase (Ktr4)"/>
    <property type="match status" value="1"/>
</dbReference>
<evidence type="ECO:0000256" key="7">
    <source>
        <dbReference type="SAM" id="Phobius"/>
    </source>
</evidence>
<comment type="subcellular location">
    <subcellularLocation>
        <location evidence="1">Endoplasmic reticulum</location>
    </subcellularLocation>
</comment>
<keyword evidence="4 8" id="KW-0808">Transferase</keyword>
<organism evidence="8 9">
    <name type="scientific">Protomyces lactucae-debilis</name>
    <dbReference type="NCBI Taxonomy" id="2754530"/>
    <lineage>
        <taxon>Eukaryota</taxon>
        <taxon>Fungi</taxon>
        <taxon>Dikarya</taxon>
        <taxon>Ascomycota</taxon>
        <taxon>Taphrinomycotina</taxon>
        <taxon>Taphrinomycetes</taxon>
        <taxon>Taphrinales</taxon>
        <taxon>Protomycetaceae</taxon>
        <taxon>Protomyces</taxon>
    </lineage>
</organism>